<feature type="signal peptide" evidence="1">
    <location>
        <begin position="1"/>
        <end position="20"/>
    </location>
</feature>
<dbReference type="GO" id="GO:0005549">
    <property type="term" value="F:odorant binding"/>
    <property type="evidence" value="ECO:0007669"/>
    <property type="project" value="InterPro"/>
</dbReference>
<sequence>MARFYTFTLFITIFIYRTEAGWEPIDDLCIRRLNLDRKVMEPIVNKALHTFEDKDYLAYTECYWKEYKLINENDEIDWEQIENIVPKKLKRIKNISTVIQTCKATNIQGKSNGEIAVKIQNCIFLTPLLQVLRAIEVQKRNSSGNTT</sequence>
<reference evidence="2 3" key="1">
    <citation type="journal article" date="2024" name="Insects">
        <title>An Improved Chromosome-Level Genome Assembly of the Firefly Pyrocoelia pectoralis.</title>
        <authorList>
            <person name="Fu X."/>
            <person name="Meyer-Rochow V.B."/>
            <person name="Ballantyne L."/>
            <person name="Zhu X."/>
        </authorList>
    </citation>
    <scope>NUCLEOTIDE SEQUENCE [LARGE SCALE GENOMIC DNA]</scope>
    <source>
        <strain evidence="2">XCY_ONT2</strain>
    </source>
</reference>
<dbReference type="Pfam" id="PF01395">
    <property type="entry name" value="PBP_GOBP"/>
    <property type="match status" value="1"/>
</dbReference>
<comment type="caution">
    <text evidence="2">The sequence shown here is derived from an EMBL/GenBank/DDBJ whole genome shotgun (WGS) entry which is preliminary data.</text>
</comment>
<keyword evidence="1" id="KW-0732">Signal</keyword>
<evidence type="ECO:0000313" key="3">
    <source>
        <dbReference type="Proteomes" id="UP001329430"/>
    </source>
</evidence>
<feature type="chain" id="PRO_5043024127" evidence="1">
    <location>
        <begin position="21"/>
        <end position="147"/>
    </location>
</feature>
<dbReference type="InterPro" id="IPR006170">
    <property type="entry name" value="PBP/GOBP"/>
</dbReference>
<dbReference type="CDD" id="cd23992">
    <property type="entry name" value="PBP_GOBP"/>
    <property type="match status" value="1"/>
</dbReference>
<evidence type="ECO:0000313" key="2">
    <source>
        <dbReference type="EMBL" id="KAK5649794.1"/>
    </source>
</evidence>
<dbReference type="AlphaFoldDB" id="A0AAN7VSK3"/>
<dbReference type="EMBL" id="JAVRBK010000001">
    <property type="protein sequence ID" value="KAK5649794.1"/>
    <property type="molecule type" value="Genomic_DNA"/>
</dbReference>
<keyword evidence="3" id="KW-1185">Reference proteome</keyword>
<dbReference type="InterPro" id="IPR036728">
    <property type="entry name" value="PBP_GOBP_sf"/>
</dbReference>
<gene>
    <name evidence="2" type="ORF">RI129_000823</name>
</gene>
<dbReference type="Gene3D" id="1.10.238.20">
    <property type="entry name" value="Pheromone/general odorant binding protein domain"/>
    <property type="match status" value="1"/>
</dbReference>
<proteinExistence type="predicted"/>
<organism evidence="2 3">
    <name type="scientific">Pyrocoelia pectoralis</name>
    <dbReference type="NCBI Taxonomy" id="417401"/>
    <lineage>
        <taxon>Eukaryota</taxon>
        <taxon>Metazoa</taxon>
        <taxon>Ecdysozoa</taxon>
        <taxon>Arthropoda</taxon>
        <taxon>Hexapoda</taxon>
        <taxon>Insecta</taxon>
        <taxon>Pterygota</taxon>
        <taxon>Neoptera</taxon>
        <taxon>Endopterygota</taxon>
        <taxon>Coleoptera</taxon>
        <taxon>Polyphaga</taxon>
        <taxon>Elateriformia</taxon>
        <taxon>Elateroidea</taxon>
        <taxon>Lampyridae</taxon>
        <taxon>Lampyrinae</taxon>
        <taxon>Pyrocoelia</taxon>
    </lineage>
</organism>
<name>A0AAN7VSK3_9COLE</name>
<protein>
    <submittedName>
        <fullName evidence="2">Uncharacterized protein</fullName>
    </submittedName>
</protein>
<dbReference type="SUPFAM" id="SSF47565">
    <property type="entry name" value="Insect pheromone/odorant-binding proteins"/>
    <property type="match status" value="1"/>
</dbReference>
<dbReference type="Proteomes" id="UP001329430">
    <property type="component" value="Chromosome 1"/>
</dbReference>
<accession>A0AAN7VSK3</accession>
<evidence type="ECO:0000256" key="1">
    <source>
        <dbReference type="SAM" id="SignalP"/>
    </source>
</evidence>